<comment type="similarity">
    <text evidence="1 2">Belongs to the TIFY/JAZ family.</text>
</comment>
<evidence type="ECO:0000313" key="4">
    <source>
        <dbReference type="Araport" id="AT1G70700"/>
    </source>
</evidence>
<evidence type="ECO:0000313" key="5">
    <source>
        <dbReference type="EMBL" id="ANM58563.1"/>
    </source>
</evidence>
<dbReference type="InterPro" id="IPR040390">
    <property type="entry name" value="TIFY/JAZ"/>
</dbReference>
<dbReference type="Proteomes" id="UP000006548">
    <property type="component" value="Chromosome 1"/>
</dbReference>
<dbReference type="PANTHER" id="PTHR33077:SF90">
    <property type="entry name" value="PROTEIN TIFY 7"/>
    <property type="match status" value="1"/>
</dbReference>
<dbReference type="Pfam" id="PF06200">
    <property type="entry name" value="tify"/>
    <property type="match status" value="1"/>
</dbReference>
<dbReference type="ProteomicsDB" id="218581"/>
<keyword evidence="6" id="KW-1185">Reference proteome</keyword>
<organism evidence="5 6">
    <name type="scientific">Arabidopsis thaliana</name>
    <name type="common">Mouse-ear cress</name>
    <dbReference type="NCBI Taxonomy" id="3702"/>
    <lineage>
        <taxon>Eukaryota</taxon>
        <taxon>Viridiplantae</taxon>
        <taxon>Streptophyta</taxon>
        <taxon>Embryophyta</taxon>
        <taxon>Tracheophyta</taxon>
        <taxon>Spermatophyta</taxon>
        <taxon>Magnoliopsida</taxon>
        <taxon>eudicotyledons</taxon>
        <taxon>Gunneridae</taxon>
        <taxon>Pentapetalae</taxon>
        <taxon>rosids</taxon>
        <taxon>malvids</taxon>
        <taxon>Brassicales</taxon>
        <taxon>Brassicaceae</taxon>
        <taxon>Camelineae</taxon>
        <taxon>Arabidopsis</taxon>
    </lineage>
</organism>
<dbReference type="GeneID" id="843407"/>
<keyword evidence="2" id="KW-0539">Nucleus</keyword>
<feature type="domain" description="Tify" evidence="3">
    <location>
        <begin position="113"/>
        <end position="148"/>
    </location>
</feature>
<dbReference type="EMBL" id="CP002684">
    <property type="protein sequence ID" value="ANM58563.1"/>
    <property type="molecule type" value="Genomic_DNA"/>
</dbReference>
<dbReference type="AlphaFoldDB" id="A0A178WMP7"/>
<dbReference type="InterPro" id="IPR010399">
    <property type="entry name" value="Tify_dom"/>
</dbReference>
<keyword evidence="8 9" id="KW-1267">Proteomics identification</keyword>
<reference evidence="5 6" key="1">
    <citation type="journal article" date="2000" name="Nature">
        <title>Sequence and analysis of chromosome 1 of the plant Arabidopsis thaliana.</title>
        <authorList>
            <person name="Theologis A."/>
            <person name="Ecker J.R."/>
            <person name="Palm C.J."/>
            <person name="Federspiel N.A."/>
            <person name="Kaul S."/>
            <person name="White O."/>
            <person name="Alonso J."/>
            <person name="Altafi H."/>
            <person name="Araujo R."/>
            <person name="Bowman C.L."/>
            <person name="Brooks S.Y."/>
            <person name="Buehler E."/>
            <person name="Chan A."/>
            <person name="Chao Q."/>
            <person name="Chen H."/>
            <person name="Cheuk R.F."/>
            <person name="Chin C.W."/>
            <person name="Chung M.K."/>
            <person name="Conn L."/>
            <person name="Conway A.B."/>
            <person name="Conway A.R."/>
            <person name="Creasy T.H."/>
            <person name="Dewar K."/>
            <person name="Dunn P."/>
            <person name="Etgu P."/>
            <person name="Feldblyum T.V."/>
            <person name="Feng J."/>
            <person name="Fong B."/>
            <person name="Fujii C.Y."/>
            <person name="Gill J.E."/>
            <person name="Goldsmith A.D."/>
            <person name="Haas B."/>
            <person name="Hansen N.F."/>
            <person name="Hughes B."/>
            <person name="Huizar L."/>
            <person name="Hunter J.L."/>
            <person name="Jenkins J."/>
            <person name="Johnson-Hopson C."/>
            <person name="Khan S."/>
            <person name="Khaykin E."/>
            <person name="Kim C.J."/>
            <person name="Koo H.L."/>
            <person name="Kremenetskaia I."/>
            <person name="Kurtz D.B."/>
            <person name="Kwan A."/>
            <person name="Lam B."/>
            <person name="Langin-Hooper S."/>
            <person name="Lee A."/>
            <person name="Lee J.M."/>
            <person name="Lenz C.A."/>
            <person name="Li J.H."/>
            <person name="Li Y."/>
            <person name="Lin X."/>
            <person name="Liu S.X."/>
            <person name="Liu Z.A."/>
            <person name="Luros J.S."/>
            <person name="Maiti R."/>
            <person name="Marziali A."/>
            <person name="Militscher J."/>
            <person name="Miranda M."/>
            <person name="Nguyen M."/>
            <person name="Nierman W.C."/>
            <person name="Osborne B.I."/>
            <person name="Pai G."/>
            <person name="Peterson J."/>
            <person name="Pham P.K."/>
            <person name="Rizzo M."/>
            <person name="Rooney T."/>
            <person name="Rowley D."/>
            <person name="Sakano H."/>
            <person name="Salzberg S.L."/>
            <person name="Schwartz J.R."/>
            <person name="Shinn P."/>
            <person name="Southwick A.M."/>
            <person name="Sun H."/>
            <person name="Tallon L.J."/>
            <person name="Tambunga G."/>
            <person name="Toriumi M.J."/>
            <person name="Town C.D."/>
            <person name="Utterback T."/>
            <person name="Van Aken S."/>
            <person name="Vaysberg M."/>
            <person name="Vysotskaia V.S."/>
            <person name="Walker M."/>
            <person name="Wu D."/>
            <person name="Yu G."/>
            <person name="Fraser C.M."/>
            <person name="Venter J.C."/>
            <person name="Davis R.W."/>
        </authorList>
    </citation>
    <scope>NUCLEOTIDE SEQUENCE [LARGE SCALE GENOMIC DNA]</scope>
    <source>
        <strain evidence="6">cv. Columbia</strain>
    </source>
</reference>
<dbReference type="GO" id="GO:0009611">
    <property type="term" value="P:response to wounding"/>
    <property type="evidence" value="ECO:0007669"/>
    <property type="project" value="UniProtKB-UniRule"/>
</dbReference>
<evidence type="ECO:0000256" key="2">
    <source>
        <dbReference type="RuleBase" id="RU369065"/>
    </source>
</evidence>
<evidence type="ECO:0000259" key="3">
    <source>
        <dbReference type="PROSITE" id="PS51320"/>
    </source>
</evidence>
<proteinExistence type="evidence at protein level"/>
<protein>
    <recommendedName>
        <fullName evidence="2">Protein TIFY</fullName>
    </recommendedName>
    <alternativeName>
        <fullName evidence="2">Jasmonate ZIM domain-containing protein</fullName>
    </alternativeName>
</protein>
<sequence length="276" mass="30326">MERDFLGLSDKQYLSNNVKHEVNDDAVEERGLSTKAAREWGKSKVFATSSFMPSSDFQEAKAFPGAYQWGSVSAANVFRRCQFGGAFQNATPLLLGGSVPLPTHPSLVPRVASSGSSPQLTIFYGGTISVFNDISPDKAQAIMLCAGNGLKGETGDSKPVREAERMYGKQIHNTAATSSSSATHTDNFSRCRDTPVAATNAMSMIESFNAAPRNMIPSVPQARKASLARFLEKRKERFDFVFFFFIENFEVFQLNLKELMLLVQAYECNAIQEDAS</sequence>
<dbReference type="SMART" id="SM00979">
    <property type="entry name" value="TIFY"/>
    <property type="match status" value="1"/>
</dbReference>
<dbReference type="GO" id="GO:0031347">
    <property type="term" value="P:regulation of defense response"/>
    <property type="evidence" value="ECO:0007669"/>
    <property type="project" value="UniProtKB-UniRule"/>
</dbReference>
<dbReference type="RefSeq" id="NP_001320988.1">
    <property type="nucleotide sequence ID" value="NM_001334477.1"/>
</dbReference>
<dbReference type="ExpressionAtlas" id="A0A178WMP7">
    <property type="expression patterns" value="baseline and differential"/>
</dbReference>
<dbReference type="PANTHER" id="PTHR33077">
    <property type="entry name" value="PROTEIN TIFY 4A-RELATED-RELATED"/>
    <property type="match status" value="1"/>
</dbReference>
<evidence type="ECO:0000313" key="7">
    <source>
        <dbReference type="TAIR" id="AT1G70700"/>
    </source>
</evidence>
<comment type="subcellular location">
    <subcellularLocation>
        <location evidence="2">Nucleus</location>
    </subcellularLocation>
</comment>
<evidence type="ECO:0000313" key="6">
    <source>
        <dbReference type="Proteomes" id="UP000006548"/>
    </source>
</evidence>
<evidence type="ECO:0007829" key="9">
    <source>
        <dbReference type="ProteomicsDB" id="A0A178WMP7"/>
    </source>
</evidence>
<evidence type="ECO:0000256" key="1">
    <source>
        <dbReference type="ARBA" id="ARBA00008614"/>
    </source>
</evidence>
<evidence type="ECO:0007829" key="8">
    <source>
        <dbReference type="PeptideAtlas" id="A0A178WMP7"/>
    </source>
</evidence>
<reference evidence="6" key="2">
    <citation type="journal article" date="2017" name="Plant J.">
        <title>Araport11: a complete reannotation of the Arabidopsis thaliana reference genome.</title>
        <authorList>
            <person name="Cheng C.Y."/>
            <person name="Krishnakumar V."/>
            <person name="Chan A.P."/>
            <person name="Thibaud-Nissen F."/>
            <person name="Schobel S."/>
            <person name="Town C.D."/>
        </authorList>
    </citation>
    <scope>GENOME REANNOTATION</scope>
    <source>
        <strain evidence="6">cv. Columbia</strain>
    </source>
</reference>
<gene>
    <name evidence="5 7" type="primary">TIFY7</name>
    <name evidence="5" type="synonym">JASMONATE-ZIM-DOMAIN PROTEIN 9</name>
    <name evidence="5" type="synonym">JAZ9</name>
    <name evidence="4 5" type="ordered locus">At1g70700</name>
    <name evidence="5" type="ORF">F5A18.12</name>
    <name evidence="5" type="ORF">F5A18_12</name>
</gene>
<dbReference type="Pfam" id="PF09425">
    <property type="entry name" value="Jas_motif"/>
    <property type="match status" value="1"/>
</dbReference>
<name>A0A178WMP7_ARATH</name>
<dbReference type="InterPro" id="IPR018467">
    <property type="entry name" value="CCT_CS"/>
</dbReference>
<comment type="function">
    <text evidence="2">Repressor of jasmonate responses.</text>
</comment>
<dbReference type="TAIR" id="AT1G70700">
    <property type="gene designation" value="TIFY7"/>
</dbReference>
<dbReference type="PROSITE" id="PS51320">
    <property type="entry name" value="TIFY"/>
    <property type="match status" value="1"/>
</dbReference>
<comment type="domain">
    <text evidence="2">The jas domain is required for interaction with COI1.</text>
</comment>
<accession>A0A1P8API7</accession>
<keyword evidence="2" id="KW-1184">Jasmonic acid signaling pathway</keyword>
<dbReference type="GO" id="GO:2000022">
    <property type="term" value="P:regulation of jasmonic acid mediated signaling pathway"/>
    <property type="evidence" value="ECO:0007669"/>
    <property type="project" value="UniProtKB-UniRule"/>
</dbReference>
<dbReference type="Araport" id="AT1G70700"/>
<dbReference type="GO" id="GO:0005634">
    <property type="term" value="C:nucleus"/>
    <property type="evidence" value="ECO:0007669"/>
    <property type="project" value="UniProtKB-SubCell"/>
</dbReference>
<accession>A0A178WMP7</accession>